<reference evidence="6 7" key="1">
    <citation type="submission" date="2020-02" db="EMBL/GenBank/DDBJ databases">
        <title>Bacillus aquiflavi sp. nov., isolated from yellow water of strong flavor Chinese baijiu in Yibin region of China.</title>
        <authorList>
            <person name="Xie J."/>
        </authorList>
    </citation>
    <scope>NUCLEOTIDE SEQUENCE [LARGE SCALE GENOMIC DNA]</scope>
    <source>
        <strain evidence="6 7">3H-10</strain>
    </source>
</reference>
<dbReference type="Proteomes" id="UP000570010">
    <property type="component" value="Unassembled WGS sequence"/>
</dbReference>
<dbReference type="EMBL" id="JACEIO010000023">
    <property type="protein sequence ID" value="MBA4537544.1"/>
    <property type="molecule type" value="Genomic_DNA"/>
</dbReference>
<dbReference type="SUPFAM" id="SSF46785">
    <property type="entry name" value="Winged helix' DNA-binding domain"/>
    <property type="match status" value="1"/>
</dbReference>
<evidence type="ECO:0000313" key="8">
    <source>
        <dbReference type="Proteomes" id="UP000570010"/>
    </source>
</evidence>
<keyword evidence="7" id="KW-1185">Reference proteome</keyword>
<evidence type="ECO:0000256" key="3">
    <source>
        <dbReference type="ARBA" id="ARBA00023163"/>
    </source>
</evidence>
<sequence>MLEHMSTRDQLLNLLKTEKRLTVTEMSSQLGITGMAIRRHLNNLEREGYIQTSIVRKNMGRPVQIFSLSQKGENLFPKSYANIAVEFLEDIEAMKGQELVAALFQNREARLEEKYKQRIKSKTFIGRVAELAEIQNESGYMVNWKETSNGVFEFIEHNCPIYDVASKYNQACSCEVSLFKKVLQTGNVEQIHCMVKGGDACQYVFKAEKEA</sequence>
<gene>
    <name evidence="6" type="ORF">G4D64_09865</name>
    <name evidence="5" type="ORF">H1Z61_10470</name>
</gene>
<dbReference type="EMBL" id="JAAIWN010000021">
    <property type="protein sequence ID" value="NEY81801.1"/>
    <property type="molecule type" value="Genomic_DNA"/>
</dbReference>
<dbReference type="PANTHER" id="PTHR30363:SF28">
    <property type="entry name" value="TRANSCRIPTIONAL REGULATORY PROTEIN-RELATED"/>
    <property type="match status" value="1"/>
</dbReference>
<evidence type="ECO:0000313" key="6">
    <source>
        <dbReference type="EMBL" id="NEY81801.1"/>
    </source>
</evidence>
<keyword evidence="1" id="KW-0805">Transcription regulation</keyword>
<dbReference type="CDD" id="cd00090">
    <property type="entry name" value="HTH_ARSR"/>
    <property type="match status" value="1"/>
</dbReference>
<dbReference type="InterPro" id="IPR036390">
    <property type="entry name" value="WH_DNA-bd_sf"/>
</dbReference>
<dbReference type="GO" id="GO:0003677">
    <property type="term" value="F:DNA binding"/>
    <property type="evidence" value="ECO:0007669"/>
    <property type="project" value="UniProtKB-KW"/>
</dbReference>
<dbReference type="InterPro" id="IPR036388">
    <property type="entry name" value="WH-like_DNA-bd_sf"/>
</dbReference>
<dbReference type="PANTHER" id="PTHR30363">
    <property type="entry name" value="HTH-TYPE TRANSCRIPTIONAL REGULATOR SRLR-RELATED"/>
    <property type="match status" value="1"/>
</dbReference>
<evidence type="ECO:0000256" key="1">
    <source>
        <dbReference type="ARBA" id="ARBA00023015"/>
    </source>
</evidence>
<proteinExistence type="predicted"/>
<evidence type="ECO:0000256" key="2">
    <source>
        <dbReference type="ARBA" id="ARBA00023125"/>
    </source>
</evidence>
<dbReference type="InterPro" id="IPR050313">
    <property type="entry name" value="Carb_Metab_HTH_regulators"/>
</dbReference>
<dbReference type="AlphaFoldDB" id="A0A6B3W1M2"/>
<organism evidence="6 7">
    <name type="scientific">Bacillus aquiflavi</name>
    <dbReference type="NCBI Taxonomy" id="2672567"/>
    <lineage>
        <taxon>Bacteria</taxon>
        <taxon>Bacillati</taxon>
        <taxon>Bacillota</taxon>
        <taxon>Bacilli</taxon>
        <taxon>Bacillales</taxon>
        <taxon>Bacillaceae</taxon>
        <taxon>Bacillus</taxon>
    </lineage>
</organism>
<dbReference type="RefSeq" id="WP_163242195.1">
    <property type="nucleotide sequence ID" value="NZ_JAAIWN010000021.1"/>
</dbReference>
<evidence type="ECO:0000259" key="4">
    <source>
        <dbReference type="PROSITE" id="PS51000"/>
    </source>
</evidence>
<evidence type="ECO:0000313" key="7">
    <source>
        <dbReference type="Proteomes" id="UP000472971"/>
    </source>
</evidence>
<dbReference type="InterPro" id="IPR011991">
    <property type="entry name" value="ArsR-like_HTH"/>
</dbReference>
<dbReference type="Proteomes" id="UP000472971">
    <property type="component" value="Unassembled WGS sequence"/>
</dbReference>
<keyword evidence="3" id="KW-0804">Transcription</keyword>
<dbReference type="GO" id="GO:0003700">
    <property type="term" value="F:DNA-binding transcription factor activity"/>
    <property type="evidence" value="ECO:0007669"/>
    <property type="project" value="InterPro"/>
</dbReference>
<comment type="caution">
    <text evidence="6">The sequence shown here is derived from an EMBL/GenBank/DDBJ whole genome shotgun (WGS) entry which is preliminary data.</text>
</comment>
<keyword evidence="2" id="KW-0238">DNA-binding</keyword>
<name>A0A6B3W1M2_9BACI</name>
<evidence type="ECO:0000313" key="5">
    <source>
        <dbReference type="EMBL" id="MBA4537544.1"/>
    </source>
</evidence>
<feature type="domain" description="HTH deoR-type" evidence="4">
    <location>
        <begin position="4"/>
        <end position="64"/>
    </location>
</feature>
<dbReference type="InterPro" id="IPR001034">
    <property type="entry name" value="DeoR_HTH"/>
</dbReference>
<reference evidence="5 8" key="2">
    <citation type="submission" date="2020-07" db="EMBL/GenBank/DDBJ databases">
        <authorList>
            <person name="Feng H."/>
        </authorList>
    </citation>
    <scope>NUCLEOTIDE SEQUENCE [LARGE SCALE GENOMIC DNA]</scope>
    <source>
        <strain evidence="5">S-12</strain>
        <strain evidence="8">s-12</strain>
    </source>
</reference>
<dbReference type="PROSITE" id="PS51000">
    <property type="entry name" value="HTH_DEOR_2"/>
    <property type="match status" value="1"/>
</dbReference>
<dbReference type="Gene3D" id="1.10.10.10">
    <property type="entry name" value="Winged helix-like DNA-binding domain superfamily/Winged helix DNA-binding domain"/>
    <property type="match status" value="1"/>
</dbReference>
<protein>
    <submittedName>
        <fullName evidence="6">Transcriptional regulator</fullName>
    </submittedName>
</protein>
<accession>A0A6B3W1M2</accession>
<dbReference type="Pfam" id="PF13412">
    <property type="entry name" value="HTH_24"/>
    <property type="match status" value="1"/>
</dbReference>